<accession>W3X6Q0</accession>
<dbReference type="PANTHER" id="PTHR19384:SF108">
    <property type="entry name" value="NADPH--CYTOCHROME P450 REDUCTASE"/>
    <property type="match status" value="1"/>
</dbReference>
<feature type="domain" description="Flavodoxin-like" evidence="19">
    <location>
        <begin position="91"/>
        <end position="236"/>
    </location>
</feature>
<comment type="subcellular location">
    <subcellularLocation>
        <location evidence="18">Endoplasmic reticulum membrane</location>
    </subcellularLocation>
</comment>
<sequence>MESLGAGFQWLPPGSSNVLDMVKPATYGDAAALAVMAAASAAYTLRKYTWDRPDPYDYIWYERPQANDAKGGAARTTRNIAERLDELNRQVVIFWGSQSGTSEGIANRLARELHQHFRLEALAADLSDFDPETIAQIPKTKLALFVLSTYGEGDPSDNTTSFWDWANKIGESSLPSLQYAVFGLGNSDYKYYNRVAEVIDKALKKAGAEQLLPLGRADDAHGTTEEDFLAWRDDLMEFLGKHLGLESQDLKYEPVYNVVEDESLEPQDLHIGEPVEPRDNNGKTAAANSPIRPMKIKASRELFSNSNRNCLHLDLDITEHPQISYKTGDHLAVWPMNPEEEVERLIRVLGLSARRNVPISITSLDAGSKVRVPTPTTVETLLRNYLEICAPISRNTTRSLAEFIPEGAAKSFLLQVSKDRETFAKFIAMTHVNFGRLLQVALSQADGASPSIPVSFLLEVLPRMQPRFYSISSSSVVSPRAPSVTVLVSNSEVPEDPSAAPIPGLASNYLLALTNSSTAAQHPAGLTYQLSGPGDALQNTSLFAHIVRSKFKLPMQASCPIIMVAAGTGLAPFRGFLAERARLQAMGKPVGNMMLFYGCRRAGEDNIYEDELDEFEQSLNGKLRVVRAFSRPAAEDGAAGTTRAYVQDKVRELGGEVKRLLAEDASVYVCGRVSMAREVEKTVSGMWCAEKGMDEAATKDWSNRMKRNRKWQEDVWG</sequence>
<dbReference type="GO" id="GO:0016126">
    <property type="term" value="P:sterol biosynthetic process"/>
    <property type="evidence" value="ECO:0007669"/>
    <property type="project" value="UniProtKB-KW"/>
</dbReference>
<protein>
    <recommendedName>
        <fullName evidence="18">NADPH--cytochrome P450 reductase</fullName>
        <ecNumber evidence="18">1.6.2.4</ecNumber>
    </recommendedName>
</protein>
<keyword evidence="22" id="KW-1185">Reference proteome</keyword>
<comment type="cofactor">
    <cofactor evidence="2">
        <name>FAD</name>
        <dbReference type="ChEBI" id="CHEBI:57692"/>
    </cofactor>
</comment>
<keyword evidence="6" id="KW-0812">Transmembrane</keyword>
<dbReference type="InterPro" id="IPR003097">
    <property type="entry name" value="CysJ-like_FAD-binding"/>
</dbReference>
<dbReference type="GO" id="GO:0003958">
    <property type="term" value="F:NADPH-hemoprotein reductase activity"/>
    <property type="evidence" value="ECO:0007669"/>
    <property type="project" value="UniProtKB-EC"/>
</dbReference>
<evidence type="ECO:0000313" key="21">
    <source>
        <dbReference type="EMBL" id="ETS81082.1"/>
    </source>
</evidence>
<dbReference type="AlphaFoldDB" id="W3X6Q0"/>
<evidence type="ECO:0000256" key="6">
    <source>
        <dbReference type="ARBA" id="ARBA00022692"/>
    </source>
</evidence>
<dbReference type="EC" id="1.6.2.4" evidence="18"/>
<keyword evidence="3" id="KW-0444">Lipid biosynthesis</keyword>
<dbReference type="InterPro" id="IPR017927">
    <property type="entry name" value="FAD-bd_FR_type"/>
</dbReference>
<evidence type="ECO:0000256" key="15">
    <source>
        <dbReference type="ARBA" id="ARBA00023136"/>
    </source>
</evidence>
<keyword evidence="14" id="KW-0443">Lipid metabolism</keyword>
<keyword evidence="12 18" id="KW-0560">Oxidoreductase</keyword>
<keyword evidence="17" id="KW-0753">Steroid metabolism</keyword>
<dbReference type="Gene3D" id="2.40.30.10">
    <property type="entry name" value="Translation factors"/>
    <property type="match status" value="1"/>
</dbReference>
<dbReference type="Gene3D" id="3.40.50.80">
    <property type="entry name" value="Nucleotide-binding domain of ferredoxin-NADP reductase (FNR) module"/>
    <property type="match status" value="1"/>
</dbReference>
<dbReference type="SUPFAM" id="SSF52218">
    <property type="entry name" value="Flavoproteins"/>
    <property type="match status" value="1"/>
</dbReference>
<comment type="function">
    <text evidence="18">This enzyme is required for electron transfer from NADP to cytochrome P450.</text>
</comment>
<dbReference type="Gene3D" id="3.40.50.360">
    <property type="match status" value="1"/>
</dbReference>
<evidence type="ECO:0000256" key="14">
    <source>
        <dbReference type="ARBA" id="ARBA00023098"/>
    </source>
</evidence>
<keyword evidence="7 18" id="KW-0256">Endoplasmic reticulum</keyword>
<dbReference type="eggNOG" id="KOG1158">
    <property type="taxonomic scope" value="Eukaryota"/>
</dbReference>
<evidence type="ECO:0000256" key="16">
    <source>
        <dbReference type="ARBA" id="ARBA00023166"/>
    </source>
</evidence>
<comment type="similarity">
    <text evidence="18">In the C-terminal section; belongs to the flavoprotein pyridine nucleotide cytochrome reductase family.</text>
</comment>
<evidence type="ECO:0000256" key="4">
    <source>
        <dbReference type="ARBA" id="ARBA00022630"/>
    </source>
</evidence>
<reference evidence="22" key="1">
    <citation type="journal article" date="2015" name="BMC Genomics">
        <title>Genomic and transcriptomic analysis of the endophytic fungus Pestalotiopsis fici reveals its lifestyle and high potential for synthesis of natural products.</title>
        <authorList>
            <person name="Wang X."/>
            <person name="Zhang X."/>
            <person name="Liu L."/>
            <person name="Xiang M."/>
            <person name="Wang W."/>
            <person name="Sun X."/>
            <person name="Che Y."/>
            <person name="Guo L."/>
            <person name="Liu G."/>
            <person name="Guo L."/>
            <person name="Wang C."/>
            <person name="Yin W.B."/>
            <person name="Stadler M."/>
            <person name="Zhang X."/>
            <person name="Liu X."/>
        </authorList>
    </citation>
    <scope>NUCLEOTIDE SEQUENCE [LARGE SCALE GENOMIC DNA]</scope>
    <source>
        <strain evidence="22">W106-1 / CGMCC3.15140</strain>
    </source>
</reference>
<dbReference type="PIRSF" id="PIRSF000208">
    <property type="entry name" value="P450R"/>
    <property type="match status" value="1"/>
</dbReference>
<keyword evidence="8" id="KW-0274">FAD</keyword>
<dbReference type="InterPro" id="IPR001094">
    <property type="entry name" value="Flavdoxin-like"/>
</dbReference>
<dbReference type="Gene3D" id="1.20.990.10">
    <property type="entry name" value="NADPH-cytochrome p450 Reductase, Chain A, domain 3"/>
    <property type="match status" value="1"/>
</dbReference>
<dbReference type="FunFam" id="3.40.50.360:FF:000036">
    <property type="entry name" value="NADPH--cytochrome P450 reductase"/>
    <property type="match status" value="1"/>
</dbReference>
<evidence type="ECO:0000313" key="22">
    <source>
        <dbReference type="Proteomes" id="UP000030651"/>
    </source>
</evidence>
<dbReference type="Pfam" id="PF00667">
    <property type="entry name" value="FAD_binding_1"/>
    <property type="match status" value="1"/>
</dbReference>
<name>W3X6Q0_PESFW</name>
<keyword evidence="13" id="KW-0756">Sterol biosynthesis</keyword>
<dbReference type="GO" id="GO:0005829">
    <property type="term" value="C:cytosol"/>
    <property type="evidence" value="ECO:0007669"/>
    <property type="project" value="TreeGrafter"/>
</dbReference>
<dbReference type="SUPFAM" id="SSF52343">
    <property type="entry name" value="Ferredoxin reductase-like, C-terminal NADP-linked domain"/>
    <property type="match status" value="1"/>
</dbReference>
<dbReference type="OMA" id="CAPVNRD"/>
<dbReference type="OrthoDB" id="1856718at2759"/>
<keyword evidence="4" id="KW-0285">Flavoprotein</keyword>
<evidence type="ECO:0000256" key="5">
    <source>
        <dbReference type="ARBA" id="ARBA00022643"/>
    </source>
</evidence>
<dbReference type="GeneID" id="19271097"/>
<dbReference type="InterPro" id="IPR008254">
    <property type="entry name" value="Flavodoxin/NO_synth"/>
</dbReference>
<organism evidence="21 22">
    <name type="scientific">Pestalotiopsis fici (strain W106-1 / CGMCC3.15140)</name>
    <dbReference type="NCBI Taxonomy" id="1229662"/>
    <lineage>
        <taxon>Eukaryota</taxon>
        <taxon>Fungi</taxon>
        <taxon>Dikarya</taxon>
        <taxon>Ascomycota</taxon>
        <taxon>Pezizomycotina</taxon>
        <taxon>Sordariomycetes</taxon>
        <taxon>Xylariomycetidae</taxon>
        <taxon>Amphisphaeriales</taxon>
        <taxon>Sporocadaceae</taxon>
        <taxon>Pestalotiopsis</taxon>
    </lineage>
</organism>
<evidence type="ECO:0000256" key="7">
    <source>
        <dbReference type="ARBA" id="ARBA00022824"/>
    </source>
</evidence>
<dbReference type="STRING" id="1229662.W3X6Q0"/>
<dbReference type="InterPro" id="IPR001433">
    <property type="entry name" value="OxRdtase_FAD/NAD-bd"/>
</dbReference>
<evidence type="ECO:0000256" key="12">
    <source>
        <dbReference type="ARBA" id="ARBA00023002"/>
    </source>
</evidence>
<keyword evidence="5" id="KW-0288">FMN</keyword>
<dbReference type="Proteomes" id="UP000030651">
    <property type="component" value="Unassembled WGS sequence"/>
</dbReference>
<keyword evidence="16" id="KW-1207">Sterol metabolism</keyword>
<keyword evidence="10" id="KW-0752">Steroid biosynthesis</keyword>
<dbReference type="RefSeq" id="XP_007832856.1">
    <property type="nucleotide sequence ID" value="XM_007834665.1"/>
</dbReference>
<evidence type="ECO:0000259" key="19">
    <source>
        <dbReference type="PROSITE" id="PS50902"/>
    </source>
</evidence>
<keyword evidence="9 18" id="KW-0521">NADP</keyword>
<evidence type="ECO:0000256" key="8">
    <source>
        <dbReference type="ARBA" id="ARBA00022827"/>
    </source>
</evidence>
<evidence type="ECO:0000256" key="10">
    <source>
        <dbReference type="ARBA" id="ARBA00022955"/>
    </source>
</evidence>
<evidence type="ECO:0000256" key="2">
    <source>
        <dbReference type="ARBA" id="ARBA00001974"/>
    </source>
</evidence>
<dbReference type="InterPro" id="IPR017938">
    <property type="entry name" value="Riboflavin_synthase-like_b-brl"/>
</dbReference>
<dbReference type="InterPro" id="IPR001709">
    <property type="entry name" value="Flavoprot_Pyr_Nucl_cyt_Rdtase"/>
</dbReference>
<keyword evidence="11" id="KW-1133">Transmembrane helix</keyword>
<dbReference type="EMBL" id="KI912112">
    <property type="protein sequence ID" value="ETS81082.1"/>
    <property type="molecule type" value="Genomic_DNA"/>
</dbReference>
<dbReference type="InterPro" id="IPR039261">
    <property type="entry name" value="FNR_nucleotide-bd"/>
</dbReference>
<evidence type="ECO:0000256" key="11">
    <source>
        <dbReference type="ARBA" id="ARBA00022989"/>
    </source>
</evidence>
<evidence type="ECO:0000256" key="13">
    <source>
        <dbReference type="ARBA" id="ARBA00023011"/>
    </source>
</evidence>
<dbReference type="InParanoid" id="W3X6Q0"/>
<dbReference type="PRINTS" id="PR00371">
    <property type="entry name" value="FPNCR"/>
</dbReference>
<comment type="catalytic activity">
    <reaction evidence="18">
        <text>2 oxidized [cytochrome P450] + NADPH = 2 reduced [cytochrome P450] + NADP(+) + H(+)</text>
        <dbReference type="Rhea" id="RHEA:24040"/>
        <dbReference type="Rhea" id="RHEA-COMP:14627"/>
        <dbReference type="Rhea" id="RHEA-COMP:14628"/>
        <dbReference type="ChEBI" id="CHEBI:15378"/>
        <dbReference type="ChEBI" id="CHEBI:55376"/>
        <dbReference type="ChEBI" id="CHEBI:57783"/>
        <dbReference type="ChEBI" id="CHEBI:58349"/>
        <dbReference type="ChEBI" id="CHEBI:60344"/>
        <dbReference type="EC" id="1.6.2.4"/>
    </reaction>
</comment>
<feature type="domain" description="FAD-binding FR-type" evidence="20">
    <location>
        <begin position="289"/>
        <end position="554"/>
    </location>
</feature>
<evidence type="ECO:0000256" key="1">
    <source>
        <dbReference type="ARBA" id="ARBA00001917"/>
    </source>
</evidence>
<evidence type="ECO:0000256" key="9">
    <source>
        <dbReference type="ARBA" id="ARBA00022857"/>
    </source>
</evidence>
<dbReference type="KEGG" id="pfy:PFICI_06084"/>
<dbReference type="Pfam" id="PF00258">
    <property type="entry name" value="Flavodoxin_1"/>
    <property type="match status" value="1"/>
</dbReference>
<dbReference type="PRINTS" id="PR00369">
    <property type="entry name" value="FLAVODOXIN"/>
</dbReference>
<dbReference type="GO" id="GO:0050660">
    <property type="term" value="F:flavin adenine dinucleotide binding"/>
    <property type="evidence" value="ECO:0007669"/>
    <property type="project" value="TreeGrafter"/>
</dbReference>
<dbReference type="GO" id="GO:0005789">
    <property type="term" value="C:endoplasmic reticulum membrane"/>
    <property type="evidence" value="ECO:0007669"/>
    <property type="project" value="UniProtKB-SubCell"/>
</dbReference>
<proteinExistence type="inferred from homology"/>
<dbReference type="Pfam" id="PF00175">
    <property type="entry name" value="NAD_binding_1"/>
    <property type="match status" value="1"/>
</dbReference>
<dbReference type="FunCoup" id="W3X6Q0">
    <property type="interactions" value="839"/>
</dbReference>
<dbReference type="HOGENOM" id="CLU_001570_17_3_1"/>
<dbReference type="InterPro" id="IPR029039">
    <property type="entry name" value="Flavoprotein-like_sf"/>
</dbReference>
<dbReference type="SUPFAM" id="SSF63380">
    <property type="entry name" value="Riboflavin synthase domain-like"/>
    <property type="match status" value="1"/>
</dbReference>
<evidence type="ECO:0000256" key="17">
    <source>
        <dbReference type="ARBA" id="ARBA00023221"/>
    </source>
</evidence>
<gene>
    <name evidence="21" type="ORF">PFICI_06084</name>
</gene>
<keyword evidence="15 18" id="KW-0472">Membrane</keyword>
<evidence type="ECO:0000256" key="3">
    <source>
        <dbReference type="ARBA" id="ARBA00022516"/>
    </source>
</evidence>
<dbReference type="PROSITE" id="PS50902">
    <property type="entry name" value="FLAVODOXIN_LIKE"/>
    <property type="match status" value="1"/>
</dbReference>
<dbReference type="GO" id="GO:0010181">
    <property type="term" value="F:FMN binding"/>
    <property type="evidence" value="ECO:0007669"/>
    <property type="project" value="InterPro"/>
</dbReference>
<evidence type="ECO:0000259" key="20">
    <source>
        <dbReference type="PROSITE" id="PS51384"/>
    </source>
</evidence>
<comment type="cofactor">
    <cofactor evidence="1">
        <name>FMN</name>
        <dbReference type="ChEBI" id="CHEBI:58210"/>
    </cofactor>
</comment>
<dbReference type="PROSITE" id="PS51384">
    <property type="entry name" value="FAD_FR"/>
    <property type="match status" value="1"/>
</dbReference>
<dbReference type="PANTHER" id="PTHR19384">
    <property type="entry name" value="NITRIC OXIDE SYNTHASE-RELATED"/>
    <property type="match status" value="1"/>
</dbReference>
<dbReference type="InterPro" id="IPR023208">
    <property type="entry name" value="P450R"/>
</dbReference>
<dbReference type="InterPro" id="IPR023173">
    <property type="entry name" value="NADPH_Cyt_P450_Rdtase_alpha"/>
</dbReference>
<evidence type="ECO:0000256" key="18">
    <source>
        <dbReference type="PIRNR" id="PIRNR000208"/>
    </source>
</evidence>